<dbReference type="GO" id="GO:0044781">
    <property type="term" value="P:bacterial-type flagellum organization"/>
    <property type="evidence" value="ECO:0007669"/>
    <property type="project" value="InterPro"/>
</dbReference>
<keyword evidence="3 6" id="KW-0812">Transmembrane</keyword>
<organism evidence="7">
    <name type="scientific">hydrothermal vent metagenome</name>
    <dbReference type="NCBI Taxonomy" id="652676"/>
    <lineage>
        <taxon>unclassified sequences</taxon>
        <taxon>metagenomes</taxon>
        <taxon>ecological metagenomes</taxon>
    </lineage>
</organism>
<evidence type="ECO:0000256" key="1">
    <source>
        <dbReference type="ARBA" id="ARBA00004236"/>
    </source>
</evidence>
<dbReference type="AlphaFoldDB" id="A0A3B0RVI3"/>
<keyword evidence="5 6" id="KW-0472">Membrane</keyword>
<evidence type="ECO:0000256" key="5">
    <source>
        <dbReference type="ARBA" id="ARBA00023136"/>
    </source>
</evidence>
<feature type="transmembrane region" description="Helical" evidence="6">
    <location>
        <begin position="6"/>
        <end position="27"/>
    </location>
</feature>
<evidence type="ECO:0000256" key="4">
    <source>
        <dbReference type="ARBA" id="ARBA00022989"/>
    </source>
</evidence>
<protein>
    <recommendedName>
        <fullName evidence="8">Flagellar biosynthesis protein FliO</fullName>
    </recommendedName>
</protein>
<proteinExistence type="predicted"/>
<evidence type="ECO:0000256" key="3">
    <source>
        <dbReference type="ARBA" id="ARBA00022692"/>
    </source>
</evidence>
<name>A0A3B0RVI3_9ZZZZ</name>
<reference evidence="7" key="1">
    <citation type="submission" date="2018-06" db="EMBL/GenBank/DDBJ databases">
        <authorList>
            <person name="Zhirakovskaya E."/>
        </authorList>
    </citation>
    <scope>NUCLEOTIDE SEQUENCE</scope>
</reference>
<keyword evidence="4 6" id="KW-1133">Transmembrane helix</keyword>
<gene>
    <name evidence="7" type="ORF">MNBD_ALPHA06-1458</name>
</gene>
<sequence>MEILEGGRYLGGLFLTIGLLLLAWWLVRRFAPGMVQIKPMGDKQLSIVEALHLDPRRRIVRVRDGEREHVLLLGLAGETLIESRPAAKLPKQGTAP</sequence>
<evidence type="ECO:0000256" key="2">
    <source>
        <dbReference type="ARBA" id="ARBA00022475"/>
    </source>
</evidence>
<evidence type="ECO:0008006" key="8">
    <source>
        <dbReference type="Google" id="ProtNLM"/>
    </source>
</evidence>
<keyword evidence="2" id="KW-1003">Cell membrane</keyword>
<evidence type="ECO:0000256" key="6">
    <source>
        <dbReference type="SAM" id="Phobius"/>
    </source>
</evidence>
<dbReference type="InterPro" id="IPR022781">
    <property type="entry name" value="Flagellar_biosynth_FliO"/>
</dbReference>
<dbReference type="EMBL" id="UOEE01000204">
    <property type="protein sequence ID" value="VAV95472.1"/>
    <property type="molecule type" value="Genomic_DNA"/>
</dbReference>
<comment type="subcellular location">
    <subcellularLocation>
        <location evidence="1">Cell membrane</location>
    </subcellularLocation>
</comment>
<accession>A0A3B0RVI3</accession>
<evidence type="ECO:0000313" key="7">
    <source>
        <dbReference type="EMBL" id="VAV95472.1"/>
    </source>
</evidence>
<dbReference type="Pfam" id="PF04347">
    <property type="entry name" value="FliO"/>
    <property type="match status" value="1"/>
</dbReference>
<dbReference type="GO" id="GO:0016020">
    <property type="term" value="C:membrane"/>
    <property type="evidence" value="ECO:0007669"/>
    <property type="project" value="InterPro"/>
</dbReference>